<dbReference type="Gene3D" id="2.170.16.10">
    <property type="entry name" value="Hedgehog/Intein (Hint) domain"/>
    <property type="match status" value="1"/>
</dbReference>
<keyword evidence="7" id="KW-1185">Reference proteome</keyword>
<evidence type="ECO:0008006" key="8">
    <source>
        <dbReference type="Google" id="ProtNLM"/>
    </source>
</evidence>
<feature type="domain" description="Hint" evidence="4">
    <location>
        <begin position="871"/>
        <end position="915"/>
    </location>
</feature>
<keyword evidence="2" id="KW-0217">Developmental protein</keyword>
<evidence type="ECO:0000313" key="7">
    <source>
        <dbReference type="Proteomes" id="UP000835052"/>
    </source>
</evidence>
<dbReference type="GO" id="GO:0005576">
    <property type="term" value="C:extracellular region"/>
    <property type="evidence" value="ECO:0007669"/>
    <property type="project" value="UniProtKB-SubCell"/>
</dbReference>
<dbReference type="GO" id="GO:0016540">
    <property type="term" value="P:protein autoprocessing"/>
    <property type="evidence" value="ECO:0007669"/>
    <property type="project" value="InterPro"/>
</dbReference>
<gene>
    <name evidence="6" type="ORF">CAUJ_LOCUS10258</name>
</gene>
<dbReference type="Pfam" id="PF01079">
    <property type="entry name" value="Hint"/>
    <property type="match status" value="1"/>
</dbReference>
<dbReference type="PRINTS" id="PR00632">
    <property type="entry name" value="SONICHHOG"/>
</dbReference>
<dbReference type="PANTHER" id="PTHR46706:SF7">
    <property type="entry name" value="GROUNDHOG (HEDGEHOG-LIKE FAMILY)-RELATED"/>
    <property type="match status" value="1"/>
</dbReference>
<comment type="caution">
    <text evidence="6">The sequence shown here is derived from an EMBL/GenBank/DDBJ whole genome shotgun (WGS) entry which is preliminary data.</text>
</comment>
<dbReference type="CDD" id="cd00081">
    <property type="entry name" value="Hint"/>
    <property type="match status" value="1"/>
</dbReference>
<accession>A0A8S1HER4</accession>
<dbReference type="PROSITE" id="PS50817">
    <property type="entry name" value="INTEIN_N_TER"/>
    <property type="match status" value="1"/>
</dbReference>
<dbReference type="PANTHER" id="PTHR46706">
    <property type="entry name" value="PROTEIN QUA-1-RELATED"/>
    <property type="match status" value="1"/>
</dbReference>
<evidence type="ECO:0000256" key="3">
    <source>
        <dbReference type="ARBA" id="ARBA00022729"/>
    </source>
</evidence>
<evidence type="ECO:0000256" key="2">
    <source>
        <dbReference type="ARBA" id="ARBA00022473"/>
    </source>
</evidence>
<organism evidence="6 7">
    <name type="scientific">Caenorhabditis auriculariae</name>
    <dbReference type="NCBI Taxonomy" id="2777116"/>
    <lineage>
        <taxon>Eukaryota</taxon>
        <taxon>Metazoa</taxon>
        <taxon>Ecdysozoa</taxon>
        <taxon>Nematoda</taxon>
        <taxon>Chromadorea</taxon>
        <taxon>Rhabditida</taxon>
        <taxon>Rhabditina</taxon>
        <taxon>Rhabditomorpha</taxon>
        <taxon>Rhabditoidea</taxon>
        <taxon>Rhabditidae</taxon>
        <taxon>Peloderinae</taxon>
        <taxon>Caenorhabditis</taxon>
    </lineage>
</organism>
<name>A0A8S1HER4_9PELO</name>
<dbReference type="GO" id="GO:0016539">
    <property type="term" value="P:intein-mediated protein splicing"/>
    <property type="evidence" value="ECO:0007669"/>
    <property type="project" value="InterPro"/>
</dbReference>
<evidence type="ECO:0000256" key="1">
    <source>
        <dbReference type="ARBA" id="ARBA00004239"/>
    </source>
</evidence>
<dbReference type="OrthoDB" id="5212at2759"/>
<dbReference type="SMART" id="SM00306">
    <property type="entry name" value="HintN"/>
    <property type="match status" value="1"/>
</dbReference>
<dbReference type="Proteomes" id="UP000835052">
    <property type="component" value="Unassembled WGS sequence"/>
</dbReference>
<evidence type="ECO:0000259" key="5">
    <source>
        <dbReference type="SMART" id="SM00306"/>
    </source>
</evidence>
<dbReference type="SMART" id="SM00305">
    <property type="entry name" value="HintC"/>
    <property type="match status" value="1"/>
</dbReference>
<sequence length="1187" mass="133065">MINAKCDWGSSDPMDPFISSNISCCDISLGNSARNILPKGSTDLNLGDLARRVQKRLQQRLGKSFEVIASTKNFAIASHYHGSSSCKLETSHGVFLIYATPQQYDVTDLANENWFASVDSDEPLGGVKVRRVRGAFPDIRSDPTAGEDKSIQPPTYEIDKFPNLFAEDDPDDEVSTSAFVSAKKLDDEEAGMRNETEAMLAAMGDEDAAAASANVTDLRYQIDVGPHPRIRNLRNHRKVEALPPGTDCGGKAGGNVCCDGQLAATMRDAYNKLAQSPLFDEDAADILARAIQRRVQLRYGKSFEVIASKGNFEYKSHQVGDRICKFKLKKFTIFAYATPIQYDIEDETKEQELADVSINEPLGRNDSHLEGEAPDTVPLKLNGEDTEESKAGLPMGSHCSPVRTGSRCCSVEVFNAMQEAYEKARKDPDFNPYNLRALSKKIQWGVEDVLGHSTEVIVSSRDFVHSSTFGGDNVCKYRIDEYQVLAYQSPVKYPIHSTDYDVDLGEAKDFPCPGNPGVLKGDTCCDGGVAYEIEKTIHTMNKTRFNSGGNQRFAQLLMENQQRRFGTVFDVVIAPSNFVLSTARYNQRACKMDVRGYSVLSYQTSPLLPPLSDFQLTTFDPTPFLQQPPVPSQIAQPPVQSFNAPFQQPLVQQAQIIQQPQIIQQQVVQQQIFQQPQQFQQQIIQQPQQFQQQIIQQPQQFQQQVVQQQFFQQQAVQAQAQPAGAEQSAVVAPRPIAGGRAADPPNTGTGLGGGGGGGGACFSTDTWLTTPHGKKRMDQVSVGDYVLTANHTATFYTPITMWIHREPDTRHNFVTIMTDYGKMLALTAKHLMFRNKCNDDYDERVKTLPRNRQAVFAEELKVGDCVVLLYKGKFRQQRIQQIQITNRKGIFAPLTANGRIIVNDMVASCYSDVKQITLQNSYFALIESIQNKLKFLLGEFLHNQSSIPYGASMSFDLLRLARRFSSRVLSKTNAHVLIWRWRADRCTWRWSGNRLTAIKELTAHLFPANRRLFNMLFVLIVCFPIVVSYTTQPPCCRDHLGGPACQRMQKQNTRQFSRRCNTDAEFRLVQCCSTCNANGTSMAYDLVARSLVSEHCFDRYGSQFCGRYVNATDVFEPHSTWSCDGENPQIAFRACRLSCGYCDFSRVSYTLENAQKACRIATTGWRDRLLQIKYGKKDNWLLDGDQQ</sequence>
<dbReference type="InterPro" id="IPR003586">
    <property type="entry name" value="Hint_dom_C"/>
</dbReference>
<protein>
    <recommendedName>
        <fullName evidence="8">Ground-like domain-containing protein</fullName>
    </recommendedName>
</protein>
<dbReference type="AlphaFoldDB" id="A0A8S1HER4"/>
<reference evidence="6" key="1">
    <citation type="submission" date="2020-10" db="EMBL/GenBank/DDBJ databases">
        <authorList>
            <person name="Kikuchi T."/>
        </authorList>
    </citation>
    <scope>NUCLEOTIDE SEQUENCE</scope>
    <source>
        <strain evidence="6">NKZ352</strain>
    </source>
</reference>
<dbReference type="Pfam" id="PF04155">
    <property type="entry name" value="Ground-like"/>
    <property type="match status" value="4"/>
</dbReference>
<dbReference type="InterPro" id="IPR003587">
    <property type="entry name" value="Hint_dom_N"/>
</dbReference>
<dbReference type="InterPro" id="IPR007284">
    <property type="entry name" value="Ground-like_dom"/>
</dbReference>
<dbReference type="InterPro" id="IPR001657">
    <property type="entry name" value="Hedgehog"/>
</dbReference>
<dbReference type="InterPro" id="IPR052140">
    <property type="entry name" value="Dev_Signal_Hedgehog-like"/>
</dbReference>
<dbReference type="InterPro" id="IPR036844">
    <property type="entry name" value="Hint_dom_sf"/>
</dbReference>
<dbReference type="InterPro" id="IPR006141">
    <property type="entry name" value="Intein_N"/>
</dbReference>
<evidence type="ECO:0000313" key="6">
    <source>
        <dbReference type="EMBL" id="CAD6194339.1"/>
    </source>
</evidence>
<comment type="subcellular location">
    <subcellularLocation>
        <location evidence="1">Secreted</location>
        <location evidence="1">Extracellular space</location>
    </subcellularLocation>
</comment>
<dbReference type="EMBL" id="CAJGYM010000043">
    <property type="protein sequence ID" value="CAD6194339.1"/>
    <property type="molecule type" value="Genomic_DNA"/>
</dbReference>
<dbReference type="SUPFAM" id="SSF51294">
    <property type="entry name" value="Hedgehog/intein (Hint) domain"/>
    <property type="match status" value="1"/>
</dbReference>
<keyword evidence="3" id="KW-0732">Signal</keyword>
<dbReference type="GO" id="GO:0048731">
    <property type="term" value="P:system development"/>
    <property type="evidence" value="ECO:0007669"/>
    <property type="project" value="UniProtKB-ARBA"/>
</dbReference>
<evidence type="ECO:0000259" key="4">
    <source>
        <dbReference type="SMART" id="SM00305"/>
    </source>
</evidence>
<proteinExistence type="predicted"/>
<feature type="domain" description="Hint" evidence="5">
    <location>
        <begin position="759"/>
        <end position="870"/>
    </location>
</feature>
<dbReference type="GO" id="GO:0007267">
    <property type="term" value="P:cell-cell signaling"/>
    <property type="evidence" value="ECO:0007669"/>
    <property type="project" value="InterPro"/>
</dbReference>
<dbReference type="InterPro" id="IPR001767">
    <property type="entry name" value="Hedgehog_Hint"/>
</dbReference>